<dbReference type="SUPFAM" id="SSF52540">
    <property type="entry name" value="P-loop containing nucleoside triphosphate hydrolases"/>
    <property type="match status" value="1"/>
</dbReference>
<evidence type="ECO:0000256" key="2">
    <source>
        <dbReference type="ARBA" id="ARBA00022840"/>
    </source>
</evidence>
<keyword evidence="2 4" id="KW-0067">ATP-binding</keyword>
<keyword evidence="5" id="KW-1185">Reference proteome</keyword>
<dbReference type="InterPro" id="IPR027417">
    <property type="entry name" value="P-loop_NTPase"/>
</dbReference>
<dbReference type="PANTHER" id="PTHR43038">
    <property type="entry name" value="ATP-BINDING CASSETTE, SUB-FAMILY H, MEMBER 1"/>
    <property type="match status" value="1"/>
</dbReference>
<gene>
    <name evidence="4" type="ORF">HLI28_03005</name>
</gene>
<protein>
    <submittedName>
        <fullName evidence="4">ABC transporter ATP-binding protein</fullName>
    </submittedName>
</protein>
<dbReference type="InterPro" id="IPR003593">
    <property type="entry name" value="AAA+_ATPase"/>
</dbReference>
<evidence type="ECO:0000259" key="3">
    <source>
        <dbReference type="PROSITE" id="PS50893"/>
    </source>
</evidence>
<name>A0A849K1E9_9MICO</name>
<dbReference type="Pfam" id="PF00005">
    <property type="entry name" value="ABC_tran"/>
    <property type="match status" value="1"/>
</dbReference>
<dbReference type="PANTHER" id="PTHR43038:SF3">
    <property type="entry name" value="ABC TRANSPORTER G FAMILY MEMBER 20 ISOFORM X1"/>
    <property type="match status" value="1"/>
</dbReference>
<comment type="caution">
    <text evidence="4">The sequence shown here is derived from an EMBL/GenBank/DDBJ whole genome shotgun (WGS) entry which is preliminary data.</text>
</comment>
<dbReference type="Gene3D" id="3.40.50.300">
    <property type="entry name" value="P-loop containing nucleotide triphosphate hydrolases"/>
    <property type="match status" value="1"/>
</dbReference>
<organism evidence="4 5">
    <name type="scientific">Isoptericola sediminis</name>
    <dbReference type="NCBI Taxonomy" id="2733572"/>
    <lineage>
        <taxon>Bacteria</taxon>
        <taxon>Bacillati</taxon>
        <taxon>Actinomycetota</taxon>
        <taxon>Actinomycetes</taxon>
        <taxon>Micrococcales</taxon>
        <taxon>Promicromonosporaceae</taxon>
        <taxon>Isoptericola</taxon>
    </lineage>
</organism>
<feature type="domain" description="ABC transporter" evidence="3">
    <location>
        <begin position="3"/>
        <end position="222"/>
    </location>
</feature>
<dbReference type="CDD" id="cd03230">
    <property type="entry name" value="ABC_DR_subfamily_A"/>
    <property type="match status" value="1"/>
</dbReference>
<evidence type="ECO:0000313" key="4">
    <source>
        <dbReference type="EMBL" id="NNU26511.1"/>
    </source>
</evidence>
<accession>A0A849K1E9</accession>
<dbReference type="AlphaFoldDB" id="A0A849K1E9"/>
<reference evidence="4 5" key="1">
    <citation type="submission" date="2020-05" db="EMBL/GenBank/DDBJ databases">
        <title>Genome sequence of Isoptericola sp. JC619 isolated from Chilika lagoon, India.</title>
        <authorList>
            <person name="Kumar D."/>
            <person name="Appam K."/>
            <person name="Gandham S."/>
            <person name="Uppada J."/>
            <person name="Sasikala C."/>
            <person name="Venkata Ramana C."/>
        </authorList>
    </citation>
    <scope>NUCLEOTIDE SEQUENCE [LARGE SCALE GENOMIC DNA]</scope>
    <source>
        <strain evidence="4 5">JC619</strain>
    </source>
</reference>
<dbReference type="PROSITE" id="PS50893">
    <property type="entry name" value="ABC_TRANSPORTER_2"/>
    <property type="match status" value="1"/>
</dbReference>
<keyword evidence="1" id="KW-0547">Nucleotide-binding</keyword>
<dbReference type="EMBL" id="JABFAJ010000005">
    <property type="protein sequence ID" value="NNU26511.1"/>
    <property type="molecule type" value="Genomic_DNA"/>
</dbReference>
<dbReference type="InterPro" id="IPR003439">
    <property type="entry name" value="ABC_transporter-like_ATP-bd"/>
</dbReference>
<dbReference type="SMART" id="SM00382">
    <property type="entry name" value="AAA"/>
    <property type="match status" value="1"/>
</dbReference>
<evidence type="ECO:0000313" key="5">
    <source>
        <dbReference type="Proteomes" id="UP000557204"/>
    </source>
</evidence>
<evidence type="ECO:0000256" key="1">
    <source>
        <dbReference type="ARBA" id="ARBA00022741"/>
    </source>
</evidence>
<dbReference type="GO" id="GO:0005524">
    <property type="term" value="F:ATP binding"/>
    <property type="evidence" value="ECO:0007669"/>
    <property type="project" value="UniProtKB-KW"/>
</dbReference>
<sequence length="272" mass="28486">MMYGARDLTVELGGATALSDVSVAVPSGEVTAVVGGDGAGKTTLLRALLGRVAAVRGTVDVPPAPRIGHEPFTSGVWPTLTVRENVEFVGSAYGMSAAGIRTRAADLLATAGLDDVRDRLGRDLSGGMRQKLGFCLAMLHTPDLLLLDEPSTGVDPVSRVELWRLITQAARSGAAVLMTTTYLDEAERAATVVALQDGQVLATGRPTDVVGTVPGTVSVGDDPPGGHDRTWRRGRSFHTWTPDGATAPGRPVTPDLEDTLIALTLARQEETR</sequence>
<dbReference type="PROSITE" id="PS00211">
    <property type="entry name" value="ABC_TRANSPORTER_1"/>
    <property type="match status" value="1"/>
</dbReference>
<dbReference type="InterPro" id="IPR017871">
    <property type="entry name" value="ABC_transporter-like_CS"/>
</dbReference>
<dbReference type="GO" id="GO:0016887">
    <property type="term" value="F:ATP hydrolysis activity"/>
    <property type="evidence" value="ECO:0007669"/>
    <property type="project" value="InterPro"/>
</dbReference>
<dbReference type="Proteomes" id="UP000557204">
    <property type="component" value="Unassembled WGS sequence"/>
</dbReference>
<proteinExistence type="predicted"/>